<dbReference type="EMBL" id="JAULSW010000006">
    <property type="protein sequence ID" value="KAK3377694.1"/>
    <property type="molecule type" value="Genomic_DNA"/>
</dbReference>
<protein>
    <submittedName>
        <fullName evidence="2">Uncharacterized protein</fullName>
    </submittedName>
</protein>
<dbReference type="Proteomes" id="UP001285441">
    <property type="component" value="Unassembled WGS sequence"/>
</dbReference>
<accession>A0AAE0KJ81</accession>
<dbReference type="AlphaFoldDB" id="A0AAE0KJ81"/>
<keyword evidence="1" id="KW-1133">Transmembrane helix</keyword>
<feature type="transmembrane region" description="Helical" evidence="1">
    <location>
        <begin position="66"/>
        <end position="86"/>
    </location>
</feature>
<gene>
    <name evidence="2" type="ORF">B0H63DRAFT_222546</name>
</gene>
<organism evidence="2 3">
    <name type="scientific">Podospora didyma</name>
    <dbReference type="NCBI Taxonomy" id="330526"/>
    <lineage>
        <taxon>Eukaryota</taxon>
        <taxon>Fungi</taxon>
        <taxon>Dikarya</taxon>
        <taxon>Ascomycota</taxon>
        <taxon>Pezizomycotina</taxon>
        <taxon>Sordariomycetes</taxon>
        <taxon>Sordariomycetidae</taxon>
        <taxon>Sordariales</taxon>
        <taxon>Podosporaceae</taxon>
        <taxon>Podospora</taxon>
    </lineage>
</organism>
<name>A0AAE0KJ81_9PEZI</name>
<reference evidence="2" key="1">
    <citation type="journal article" date="2023" name="Mol. Phylogenet. Evol.">
        <title>Genome-scale phylogeny and comparative genomics of the fungal order Sordariales.</title>
        <authorList>
            <person name="Hensen N."/>
            <person name="Bonometti L."/>
            <person name="Westerberg I."/>
            <person name="Brannstrom I.O."/>
            <person name="Guillou S."/>
            <person name="Cros-Aarteil S."/>
            <person name="Calhoun S."/>
            <person name="Haridas S."/>
            <person name="Kuo A."/>
            <person name="Mondo S."/>
            <person name="Pangilinan J."/>
            <person name="Riley R."/>
            <person name="LaButti K."/>
            <person name="Andreopoulos B."/>
            <person name="Lipzen A."/>
            <person name="Chen C."/>
            <person name="Yan M."/>
            <person name="Daum C."/>
            <person name="Ng V."/>
            <person name="Clum A."/>
            <person name="Steindorff A."/>
            <person name="Ohm R.A."/>
            <person name="Martin F."/>
            <person name="Silar P."/>
            <person name="Natvig D.O."/>
            <person name="Lalanne C."/>
            <person name="Gautier V."/>
            <person name="Ament-Velasquez S.L."/>
            <person name="Kruys A."/>
            <person name="Hutchinson M.I."/>
            <person name="Powell A.J."/>
            <person name="Barry K."/>
            <person name="Miller A.N."/>
            <person name="Grigoriev I.V."/>
            <person name="Debuchy R."/>
            <person name="Gladieux P."/>
            <person name="Hiltunen Thoren M."/>
            <person name="Johannesson H."/>
        </authorList>
    </citation>
    <scope>NUCLEOTIDE SEQUENCE</scope>
    <source>
        <strain evidence="2">CBS 232.78</strain>
    </source>
</reference>
<evidence type="ECO:0000313" key="3">
    <source>
        <dbReference type="Proteomes" id="UP001285441"/>
    </source>
</evidence>
<sequence>MRTTTQLIAYIFASKAFLDHVAEDRCLMSLLENNMMETGGTHIGWFIVLCFATYMSTFASVLHSMIYIFTVFSIFVCISCIAIYRVP</sequence>
<comment type="caution">
    <text evidence="2">The sequence shown here is derived from an EMBL/GenBank/DDBJ whole genome shotgun (WGS) entry which is preliminary data.</text>
</comment>
<evidence type="ECO:0000256" key="1">
    <source>
        <dbReference type="SAM" id="Phobius"/>
    </source>
</evidence>
<evidence type="ECO:0000313" key="2">
    <source>
        <dbReference type="EMBL" id="KAK3377694.1"/>
    </source>
</evidence>
<feature type="transmembrane region" description="Helical" evidence="1">
    <location>
        <begin position="42"/>
        <end position="59"/>
    </location>
</feature>
<proteinExistence type="predicted"/>
<keyword evidence="1" id="KW-0472">Membrane</keyword>
<keyword evidence="3" id="KW-1185">Reference proteome</keyword>
<reference evidence="2" key="2">
    <citation type="submission" date="2023-06" db="EMBL/GenBank/DDBJ databases">
        <authorList>
            <consortium name="Lawrence Berkeley National Laboratory"/>
            <person name="Haridas S."/>
            <person name="Hensen N."/>
            <person name="Bonometti L."/>
            <person name="Westerberg I."/>
            <person name="Brannstrom I.O."/>
            <person name="Guillou S."/>
            <person name="Cros-Aarteil S."/>
            <person name="Calhoun S."/>
            <person name="Kuo A."/>
            <person name="Mondo S."/>
            <person name="Pangilinan J."/>
            <person name="Riley R."/>
            <person name="LaButti K."/>
            <person name="Andreopoulos B."/>
            <person name="Lipzen A."/>
            <person name="Chen C."/>
            <person name="Yanf M."/>
            <person name="Daum C."/>
            <person name="Ng V."/>
            <person name="Clum A."/>
            <person name="Steindorff A."/>
            <person name="Ohm R."/>
            <person name="Martin F."/>
            <person name="Silar P."/>
            <person name="Natvig D."/>
            <person name="Lalanne C."/>
            <person name="Gautier V."/>
            <person name="Ament-velasquez S.L."/>
            <person name="Kruys A."/>
            <person name="Hutchinson M.I."/>
            <person name="Powell A.J."/>
            <person name="Barry K."/>
            <person name="Miller A.N."/>
            <person name="Grigoriev I.V."/>
            <person name="Debuchy R."/>
            <person name="Gladieux P."/>
            <person name="Thoren M.H."/>
            <person name="Johannesson H."/>
        </authorList>
    </citation>
    <scope>NUCLEOTIDE SEQUENCE</scope>
    <source>
        <strain evidence="2">CBS 232.78</strain>
    </source>
</reference>
<keyword evidence="1" id="KW-0812">Transmembrane</keyword>